<feature type="transmembrane region" description="Helical" evidence="6">
    <location>
        <begin position="104"/>
        <end position="125"/>
    </location>
</feature>
<gene>
    <name evidence="8" type="ORF">SEMRO_417_G138650.1</name>
</gene>
<dbReference type="InterPro" id="IPR002912">
    <property type="entry name" value="ACT_dom"/>
</dbReference>
<dbReference type="PROSITE" id="PS51671">
    <property type="entry name" value="ACT"/>
    <property type="match status" value="1"/>
</dbReference>
<name>A0A9N8DWH4_9STRA</name>
<dbReference type="GO" id="GO:0016020">
    <property type="term" value="C:membrane"/>
    <property type="evidence" value="ECO:0007669"/>
    <property type="project" value="UniProtKB-SubCell"/>
</dbReference>
<evidence type="ECO:0000313" key="8">
    <source>
        <dbReference type="EMBL" id="CAB9510036.1"/>
    </source>
</evidence>
<keyword evidence="9" id="KW-1185">Reference proteome</keyword>
<evidence type="ECO:0000256" key="1">
    <source>
        <dbReference type="ARBA" id="ARBA00004141"/>
    </source>
</evidence>
<evidence type="ECO:0000256" key="5">
    <source>
        <dbReference type="SAM" id="MobiDB-lite"/>
    </source>
</evidence>
<accession>A0A9N8DWH4</accession>
<dbReference type="Pfam" id="PF10507">
    <property type="entry name" value="TMEM65"/>
    <property type="match status" value="1"/>
</dbReference>
<dbReference type="PANTHER" id="PTHR21706">
    <property type="entry name" value="TRANSMEMBRANE PROTEIN 65"/>
    <property type="match status" value="1"/>
</dbReference>
<dbReference type="InterPro" id="IPR019537">
    <property type="entry name" value="TMEM65"/>
</dbReference>
<sequence length="268" mass="29313">MPPPPSRAQLRAVMIQAGLPMAGFGFMDQTIMIHAGNAIDCTIGVTLGLSTLAAAAVGQIVANAGGIVFGETLQRFFARCAWIPTNANLTASQCSMKAVERARFVGTFLGILVGCVVGLANLLFIDTDWTREQKLIQHPSTSTVPEQKFPFQIHVSNNHSLSDKHQPATTLTIWGPDVDGILATILTALKEEGYSVLEMSARPKQQPETNRDNSPAKDKETNAARYYEDIFVVRRRGEAIPEEELTLLTQKLLQEKLLPQNSQHPKHA</sequence>
<keyword evidence="3 6" id="KW-1133">Transmembrane helix</keyword>
<evidence type="ECO:0000313" key="9">
    <source>
        <dbReference type="Proteomes" id="UP001153069"/>
    </source>
</evidence>
<dbReference type="OrthoDB" id="430821at2759"/>
<evidence type="ECO:0000256" key="4">
    <source>
        <dbReference type="ARBA" id="ARBA00023136"/>
    </source>
</evidence>
<reference evidence="8" key="1">
    <citation type="submission" date="2020-06" db="EMBL/GenBank/DDBJ databases">
        <authorList>
            <consortium name="Plant Systems Biology data submission"/>
        </authorList>
    </citation>
    <scope>NUCLEOTIDE SEQUENCE</scope>
    <source>
        <strain evidence="8">D6</strain>
    </source>
</reference>
<dbReference type="GO" id="GO:0005739">
    <property type="term" value="C:mitochondrion"/>
    <property type="evidence" value="ECO:0007669"/>
    <property type="project" value="TreeGrafter"/>
</dbReference>
<evidence type="ECO:0000259" key="7">
    <source>
        <dbReference type="PROSITE" id="PS51671"/>
    </source>
</evidence>
<evidence type="ECO:0000256" key="3">
    <source>
        <dbReference type="ARBA" id="ARBA00022989"/>
    </source>
</evidence>
<dbReference type="Proteomes" id="UP001153069">
    <property type="component" value="Unassembled WGS sequence"/>
</dbReference>
<dbReference type="CDD" id="cd02116">
    <property type="entry name" value="ACT"/>
    <property type="match status" value="1"/>
</dbReference>
<comment type="caution">
    <text evidence="8">The sequence shown here is derived from an EMBL/GenBank/DDBJ whole genome shotgun (WGS) entry which is preliminary data.</text>
</comment>
<organism evidence="8 9">
    <name type="scientific">Seminavis robusta</name>
    <dbReference type="NCBI Taxonomy" id="568900"/>
    <lineage>
        <taxon>Eukaryota</taxon>
        <taxon>Sar</taxon>
        <taxon>Stramenopiles</taxon>
        <taxon>Ochrophyta</taxon>
        <taxon>Bacillariophyta</taxon>
        <taxon>Bacillariophyceae</taxon>
        <taxon>Bacillariophycidae</taxon>
        <taxon>Naviculales</taxon>
        <taxon>Naviculaceae</taxon>
        <taxon>Seminavis</taxon>
    </lineage>
</organism>
<keyword evidence="4 6" id="KW-0472">Membrane</keyword>
<dbReference type="AlphaFoldDB" id="A0A9N8DWH4"/>
<comment type="subcellular location">
    <subcellularLocation>
        <location evidence="1">Membrane</location>
        <topology evidence="1">Multi-pass membrane protein</topology>
    </subcellularLocation>
</comment>
<feature type="compositionally biased region" description="Basic and acidic residues" evidence="5">
    <location>
        <begin position="209"/>
        <end position="221"/>
    </location>
</feature>
<feature type="domain" description="ACT" evidence="7">
    <location>
        <begin position="170"/>
        <end position="264"/>
    </location>
</feature>
<keyword evidence="2 6" id="KW-0812">Transmembrane</keyword>
<evidence type="ECO:0000256" key="6">
    <source>
        <dbReference type="SAM" id="Phobius"/>
    </source>
</evidence>
<dbReference type="PANTHER" id="PTHR21706:SF15">
    <property type="entry name" value="TRANSMEMBRANE PROTEIN 65"/>
    <property type="match status" value="1"/>
</dbReference>
<proteinExistence type="predicted"/>
<dbReference type="EMBL" id="CAICTM010000416">
    <property type="protein sequence ID" value="CAB9510036.1"/>
    <property type="molecule type" value="Genomic_DNA"/>
</dbReference>
<evidence type="ECO:0000256" key="2">
    <source>
        <dbReference type="ARBA" id="ARBA00022692"/>
    </source>
</evidence>
<protein>
    <submittedName>
        <fullName evidence="8">Transmembrane protein 65</fullName>
    </submittedName>
</protein>
<feature type="region of interest" description="Disordered" evidence="5">
    <location>
        <begin position="199"/>
        <end position="221"/>
    </location>
</feature>